<dbReference type="EnsemblPlants" id="OGLUM07G24080.1">
    <property type="protein sequence ID" value="OGLUM07G24080.1"/>
    <property type="gene ID" value="OGLUM07G24080"/>
</dbReference>
<dbReference type="Proteomes" id="UP000026961">
    <property type="component" value="Chromosome 7"/>
</dbReference>
<dbReference type="AlphaFoldDB" id="A0A0E0ANE6"/>
<protein>
    <submittedName>
        <fullName evidence="2">Uncharacterized protein</fullName>
    </submittedName>
</protein>
<name>A0A0E0ANE6_9ORYZ</name>
<proteinExistence type="predicted"/>
<evidence type="ECO:0000256" key="1">
    <source>
        <dbReference type="SAM" id="MobiDB-lite"/>
    </source>
</evidence>
<reference evidence="2" key="1">
    <citation type="submission" date="2015-04" db="UniProtKB">
        <authorList>
            <consortium name="EnsemblPlants"/>
        </authorList>
    </citation>
    <scope>IDENTIFICATION</scope>
</reference>
<evidence type="ECO:0000313" key="3">
    <source>
        <dbReference type="Proteomes" id="UP000026961"/>
    </source>
</evidence>
<sequence>MTPPSPESPCRTSRRPSSAVLSSSSRRGAAGARVILAWPVATSTSQRLLTRAVAILLTRTVVESGCAILHLVEVCWVNPEKAISVPSCQGMLRIIKTARNVIKLPSSSSL</sequence>
<dbReference type="Gramene" id="OGLUM07G24080.1">
    <property type="protein sequence ID" value="OGLUM07G24080.1"/>
    <property type="gene ID" value="OGLUM07G24080"/>
</dbReference>
<dbReference type="HOGENOM" id="CLU_2174941_0_0_1"/>
<reference evidence="2" key="2">
    <citation type="submission" date="2018-05" db="EMBL/GenBank/DDBJ databases">
        <title>OgluRS3 (Oryza glumaepatula Reference Sequence Version 3).</title>
        <authorList>
            <person name="Zhang J."/>
            <person name="Kudrna D."/>
            <person name="Lee S."/>
            <person name="Talag J."/>
            <person name="Welchert J."/>
            <person name="Wing R.A."/>
        </authorList>
    </citation>
    <scope>NUCLEOTIDE SEQUENCE [LARGE SCALE GENOMIC DNA]</scope>
</reference>
<feature type="region of interest" description="Disordered" evidence="1">
    <location>
        <begin position="1"/>
        <end position="29"/>
    </location>
</feature>
<feature type="compositionally biased region" description="Low complexity" evidence="1">
    <location>
        <begin position="15"/>
        <end position="29"/>
    </location>
</feature>
<evidence type="ECO:0000313" key="2">
    <source>
        <dbReference type="EnsemblPlants" id="OGLUM07G24080.1"/>
    </source>
</evidence>
<accession>A0A0E0ANE6</accession>
<keyword evidence="3" id="KW-1185">Reference proteome</keyword>
<organism evidence="2">
    <name type="scientific">Oryza glumipatula</name>
    <dbReference type="NCBI Taxonomy" id="40148"/>
    <lineage>
        <taxon>Eukaryota</taxon>
        <taxon>Viridiplantae</taxon>
        <taxon>Streptophyta</taxon>
        <taxon>Embryophyta</taxon>
        <taxon>Tracheophyta</taxon>
        <taxon>Spermatophyta</taxon>
        <taxon>Magnoliopsida</taxon>
        <taxon>Liliopsida</taxon>
        <taxon>Poales</taxon>
        <taxon>Poaceae</taxon>
        <taxon>BOP clade</taxon>
        <taxon>Oryzoideae</taxon>
        <taxon>Oryzeae</taxon>
        <taxon>Oryzinae</taxon>
        <taxon>Oryza</taxon>
    </lineage>
</organism>